<sequence length="46" mass="5082">MRAMQIPSDHPLLLSIVDDLAARGWSQQSVFLSECGFRSTVTGRFG</sequence>
<accession>A0A1H4J551</accession>
<proteinExistence type="predicted"/>
<evidence type="ECO:0000313" key="2">
    <source>
        <dbReference type="Proteomes" id="UP000198982"/>
    </source>
</evidence>
<gene>
    <name evidence="1" type="ORF">SAMN05216178_0075</name>
</gene>
<organism evidence="1 2">
    <name type="scientific">Pseudomonas saponiphila</name>
    <dbReference type="NCBI Taxonomy" id="556534"/>
    <lineage>
        <taxon>Bacteria</taxon>
        <taxon>Pseudomonadati</taxon>
        <taxon>Pseudomonadota</taxon>
        <taxon>Gammaproteobacteria</taxon>
        <taxon>Pseudomonadales</taxon>
        <taxon>Pseudomonadaceae</taxon>
        <taxon>Pseudomonas</taxon>
    </lineage>
</organism>
<dbReference type="EMBL" id="FNTJ01000001">
    <property type="protein sequence ID" value="SEB41327.1"/>
    <property type="molecule type" value="Genomic_DNA"/>
</dbReference>
<protein>
    <submittedName>
        <fullName evidence="1">SM-20-related protein</fullName>
    </submittedName>
</protein>
<reference evidence="2" key="1">
    <citation type="submission" date="2016-10" db="EMBL/GenBank/DDBJ databases">
        <authorList>
            <person name="Varghese N."/>
            <person name="Submissions S."/>
        </authorList>
    </citation>
    <scope>NUCLEOTIDE SEQUENCE [LARGE SCALE GENOMIC DNA]</scope>
    <source>
        <strain evidence="2">DSM 9751</strain>
    </source>
</reference>
<evidence type="ECO:0000313" key="1">
    <source>
        <dbReference type="EMBL" id="SEB41327.1"/>
    </source>
</evidence>
<dbReference type="AlphaFoldDB" id="A0A1H4J551"/>
<dbReference type="Proteomes" id="UP000198982">
    <property type="component" value="Unassembled WGS sequence"/>
</dbReference>
<name>A0A1H4J551_9PSED</name>
<keyword evidence="2" id="KW-1185">Reference proteome</keyword>